<dbReference type="Proteomes" id="UP000030758">
    <property type="component" value="Unassembled WGS sequence"/>
</dbReference>
<name>A0A085MI85_9BILA</name>
<dbReference type="EMBL" id="KL363191">
    <property type="protein sequence ID" value="KFD56931.1"/>
    <property type="molecule type" value="Genomic_DNA"/>
</dbReference>
<dbReference type="EMBL" id="KL367527">
    <property type="protein sequence ID" value="KFD66175.1"/>
    <property type="molecule type" value="Genomic_DNA"/>
</dbReference>
<dbReference type="AlphaFoldDB" id="A0A085MI85"/>
<organism evidence="1 3">
    <name type="scientific">Trichuris suis</name>
    <name type="common">pig whipworm</name>
    <dbReference type="NCBI Taxonomy" id="68888"/>
    <lineage>
        <taxon>Eukaryota</taxon>
        <taxon>Metazoa</taxon>
        <taxon>Ecdysozoa</taxon>
        <taxon>Nematoda</taxon>
        <taxon>Enoplea</taxon>
        <taxon>Dorylaimia</taxon>
        <taxon>Trichinellida</taxon>
        <taxon>Trichuridae</taxon>
        <taxon>Trichuris</taxon>
    </lineage>
</organism>
<gene>
    <name evidence="1" type="ORF">M513_02188</name>
    <name evidence="2" type="ORF">M514_02188</name>
</gene>
<keyword evidence="3" id="KW-1185">Reference proteome</keyword>
<proteinExistence type="predicted"/>
<sequence length="111" mass="12446">MKRTPKGTPHEVFKNSQRNSLFLAAKWARLLEQKKSLPSANAEEKNASQKRGDLFALAMTNATIKHCHWEKRGDKPEGGRLPTTCIFIVFARPINDSADFPFGKRTAPSAH</sequence>
<accession>A0A085MI85</accession>
<evidence type="ECO:0000313" key="1">
    <source>
        <dbReference type="EMBL" id="KFD56931.1"/>
    </source>
</evidence>
<evidence type="ECO:0000313" key="3">
    <source>
        <dbReference type="Proteomes" id="UP000030764"/>
    </source>
</evidence>
<protein>
    <submittedName>
        <fullName evidence="1">Uncharacterized protein</fullName>
    </submittedName>
</protein>
<evidence type="ECO:0000313" key="2">
    <source>
        <dbReference type="EMBL" id="KFD66175.1"/>
    </source>
</evidence>
<reference evidence="1 3" key="1">
    <citation type="journal article" date="2014" name="Nat. Genet.">
        <title>Genome and transcriptome of the porcine whipworm Trichuris suis.</title>
        <authorList>
            <person name="Jex A.R."/>
            <person name="Nejsum P."/>
            <person name="Schwarz E.M."/>
            <person name="Hu L."/>
            <person name="Young N.D."/>
            <person name="Hall R.S."/>
            <person name="Korhonen P.K."/>
            <person name="Liao S."/>
            <person name="Thamsborg S."/>
            <person name="Xia J."/>
            <person name="Xu P."/>
            <person name="Wang S."/>
            <person name="Scheerlinck J.P."/>
            <person name="Hofmann A."/>
            <person name="Sternberg P.W."/>
            <person name="Wang J."/>
            <person name="Gasser R.B."/>
        </authorList>
    </citation>
    <scope>NUCLEOTIDE SEQUENCE [LARGE SCALE GENOMIC DNA]</scope>
    <source>
        <strain evidence="2">DCEP-RM93F</strain>
        <strain evidence="1">DCEP-RM93M</strain>
    </source>
</reference>
<dbReference type="Proteomes" id="UP000030764">
    <property type="component" value="Unassembled WGS sequence"/>
</dbReference>